<evidence type="ECO:0000313" key="2">
    <source>
        <dbReference type="EMBL" id="CAG9562035.1"/>
    </source>
</evidence>
<dbReference type="EMBL" id="CAKASE010000047">
    <property type="protein sequence ID" value="CAG9562035.1"/>
    <property type="molecule type" value="Genomic_DNA"/>
</dbReference>
<feature type="repeat" description="ANK" evidence="1">
    <location>
        <begin position="126"/>
        <end position="159"/>
    </location>
</feature>
<dbReference type="PROSITE" id="PS50088">
    <property type="entry name" value="ANK_REPEAT"/>
    <property type="match status" value="2"/>
</dbReference>
<dbReference type="PANTHER" id="PTHR24172">
    <property type="entry name" value="ANK_REP_REGION DOMAIN-CONTAINING PROTEIN"/>
    <property type="match status" value="1"/>
</dbReference>
<name>A0A8J2QG93_9NEOP</name>
<evidence type="ECO:0000313" key="3">
    <source>
        <dbReference type="Proteomes" id="UP000789524"/>
    </source>
</evidence>
<keyword evidence="1" id="KW-0040">ANK repeat</keyword>
<accession>A0A8J2QG93</accession>
<dbReference type="OrthoDB" id="432281at2759"/>
<dbReference type="Pfam" id="PF12796">
    <property type="entry name" value="Ank_2"/>
    <property type="match status" value="1"/>
</dbReference>
<protein>
    <submittedName>
        <fullName evidence="2">(African queen) hypothetical protein</fullName>
    </submittedName>
</protein>
<dbReference type="AlphaFoldDB" id="A0A8J2QG93"/>
<feature type="repeat" description="ANK" evidence="1">
    <location>
        <begin position="92"/>
        <end position="112"/>
    </location>
</feature>
<dbReference type="SMART" id="SM00248">
    <property type="entry name" value="ANK"/>
    <property type="match status" value="2"/>
</dbReference>
<sequence length="200" mass="22230">MQDNEIDPEVTDLINTANMEMLATLVLNGEGARLIGRNSGNLELQAFLNNVPTYMQKINRVHIAAREGNIRDLQAALDRRKFAIARDPISPNGATPLHVAVVFGKTNIIKYLGGRFPETLSAVDFEGRTALHYAAVLPDNGHYFNLLQQLGANSKDLDDMGRSAEDYYRNPTLLTFKQLLADFGVSEEVAQEMFTDKGLY</sequence>
<reference evidence="2" key="1">
    <citation type="submission" date="2021-09" db="EMBL/GenBank/DDBJ databases">
        <authorList>
            <person name="Martin H S."/>
        </authorList>
    </citation>
    <scope>NUCLEOTIDE SEQUENCE</scope>
</reference>
<dbReference type="Gene3D" id="1.25.40.20">
    <property type="entry name" value="Ankyrin repeat-containing domain"/>
    <property type="match status" value="1"/>
</dbReference>
<dbReference type="Proteomes" id="UP000789524">
    <property type="component" value="Unassembled WGS sequence"/>
</dbReference>
<keyword evidence="3" id="KW-1185">Reference proteome</keyword>
<comment type="caution">
    <text evidence="2">The sequence shown here is derived from an EMBL/GenBank/DDBJ whole genome shotgun (WGS) entry which is preliminary data.</text>
</comment>
<organism evidence="2 3">
    <name type="scientific">Danaus chrysippus</name>
    <name type="common">African queen</name>
    <dbReference type="NCBI Taxonomy" id="151541"/>
    <lineage>
        <taxon>Eukaryota</taxon>
        <taxon>Metazoa</taxon>
        <taxon>Ecdysozoa</taxon>
        <taxon>Arthropoda</taxon>
        <taxon>Hexapoda</taxon>
        <taxon>Insecta</taxon>
        <taxon>Pterygota</taxon>
        <taxon>Neoptera</taxon>
        <taxon>Endopterygota</taxon>
        <taxon>Lepidoptera</taxon>
        <taxon>Glossata</taxon>
        <taxon>Ditrysia</taxon>
        <taxon>Papilionoidea</taxon>
        <taxon>Nymphalidae</taxon>
        <taxon>Danainae</taxon>
        <taxon>Danaini</taxon>
        <taxon>Danaina</taxon>
        <taxon>Danaus</taxon>
        <taxon>Anosia</taxon>
    </lineage>
</organism>
<dbReference type="SUPFAM" id="SSF48403">
    <property type="entry name" value="Ankyrin repeat"/>
    <property type="match status" value="1"/>
</dbReference>
<dbReference type="PANTHER" id="PTHR24172:SF4">
    <property type="entry name" value="ANK_REP_REGION DOMAIN-CONTAINING PROTEIN"/>
    <property type="match status" value="1"/>
</dbReference>
<proteinExistence type="predicted"/>
<evidence type="ECO:0000256" key="1">
    <source>
        <dbReference type="PROSITE-ProRule" id="PRU00023"/>
    </source>
</evidence>
<dbReference type="InterPro" id="IPR036770">
    <property type="entry name" value="Ankyrin_rpt-contain_sf"/>
</dbReference>
<gene>
    <name evidence="2" type="ORF">DCHRY22_LOCUS3446</name>
</gene>
<dbReference type="PROSITE" id="PS50297">
    <property type="entry name" value="ANK_REP_REGION"/>
    <property type="match status" value="1"/>
</dbReference>
<dbReference type="InterPro" id="IPR002110">
    <property type="entry name" value="Ankyrin_rpt"/>
</dbReference>